<evidence type="ECO:0000256" key="1">
    <source>
        <dbReference type="ARBA" id="ARBA00008007"/>
    </source>
</evidence>
<dbReference type="AlphaFoldDB" id="A0A645JVV6"/>
<dbReference type="Gene3D" id="3.40.50.2020">
    <property type="match status" value="1"/>
</dbReference>
<protein>
    <recommendedName>
        <fullName evidence="2">Phosphoribosyltransferase domain-containing protein</fullName>
    </recommendedName>
</protein>
<dbReference type="InterPro" id="IPR029057">
    <property type="entry name" value="PRTase-like"/>
</dbReference>
<accession>A0A645JVV6</accession>
<proteinExistence type="inferred from homology"/>
<dbReference type="PANTHER" id="PTHR47505">
    <property type="entry name" value="DNA UTILIZATION PROTEIN YHGH"/>
    <property type="match status" value="1"/>
</dbReference>
<evidence type="ECO:0000259" key="2">
    <source>
        <dbReference type="Pfam" id="PF00156"/>
    </source>
</evidence>
<comment type="similarity">
    <text evidence="1">Belongs to the ComF/GntX family.</text>
</comment>
<sequence length="137" mass="15549">MNHYARSMAALMAIPAHWEIDIVVPVPLHRRRLRKRGYNQSELLARHICKREGLRLEAGALRRIKDTTSQTHKHKQERMKNVFAAFVVVSPDAVKDKTILLIDDVITTGATLGECALMLKHYGAKRVYALTYCAAID</sequence>
<evidence type="ECO:0000313" key="3">
    <source>
        <dbReference type="EMBL" id="MPN63343.1"/>
    </source>
</evidence>
<comment type="caution">
    <text evidence="3">The sequence shown here is derived from an EMBL/GenBank/DDBJ whole genome shotgun (WGS) entry which is preliminary data.</text>
</comment>
<gene>
    <name evidence="3" type="ORF">SDC9_211101</name>
</gene>
<feature type="domain" description="Phosphoribosyltransferase" evidence="2">
    <location>
        <begin position="61"/>
        <end position="133"/>
    </location>
</feature>
<name>A0A645JVV6_9ZZZZ</name>
<dbReference type="CDD" id="cd06223">
    <property type="entry name" value="PRTases_typeI"/>
    <property type="match status" value="1"/>
</dbReference>
<dbReference type="EMBL" id="VSSQ01142606">
    <property type="protein sequence ID" value="MPN63343.1"/>
    <property type="molecule type" value="Genomic_DNA"/>
</dbReference>
<organism evidence="3">
    <name type="scientific">bioreactor metagenome</name>
    <dbReference type="NCBI Taxonomy" id="1076179"/>
    <lineage>
        <taxon>unclassified sequences</taxon>
        <taxon>metagenomes</taxon>
        <taxon>ecological metagenomes</taxon>
    </lineage>
</organism>
<dbReference type="InterPro" id="IPR000836">
    <property type="entry name" value="PRTase_dom"/>
</dbReference>
<dbReference type="InterPro" id="IPR051910">
    <property type="entry name" value="ComF/GntX_DNA_util-trans"/>
</dbReference>
<dbReference type="Pfam" id="PF00156">
    <property type="entry name" value="Pribosyltran"/>
    <property type="match status" value="1"/>
</dbReference>
<dbReference type="PANTHER" id="PTHR47505:SF1">
    <property type="entry name" value="DNA UTILIZATION PROTEIN YHGH"/>
    <property type="match status" value="1"/>
</dbReference>
<dbReference type="SUPFAM" id="SSF53271">
    <property type="entry name" value="PRTase-like"/>
    <property type="match status" value="1"/>
</dbReference>
<reference evidence="3" key="1">
    <citation type="submission" date="2019-08" db="EMBL/GenBank/DDBJ databases">
        <authorList>
            <person name="Kucharzyk K."/>
            <person name="Murdoch R.W."/>
            <person name="Higgins S."/>
            <person name="Loffler F."/>
        </authorList>
    </citation>
    <scope>NUCLEOTIDE SEQUENCE</scope>
</reference>